<reference evidence="2" key="1">
    <citation type="journal article" date="2014" name="Front. Microbiol.">
        <title>High frequency of phylogenetically diverse reductive dehalogenase-homologous genes in deep subseafloor sedimentary metagenomes.</title>
        <authorList>
            <person name="Kawai M."/>
            <person name="Futagami T."/>
            <person name="Toyoda A."/>
            <person name="Takaki Y."/>
            <person name="Nishi S."/>
            <person name="Hori S."/>
            <person name="Arai W."/>
            <person name="Tsubouchi T."/>
            <person name="Morono Y."/>
            <person name="Uchiyama I."/>
            <person name="Ito T."/>
            <person name="Fujiyama A."/>
            <person name="Inagaki F."/>
            <person name="Takami H."/>
        </authorList>
    </citation>
    <scope>NUCLEOTIDE SEQUENCE</scope>
    <source>
        <strain evidence="2">Expedition CK06-06</strain>
    </source>
</reference>
<dbReference type="GO" id="GO:0016020">
    <property type="term" value="C:membrane"/>
    <property type="evidence" value="ECO:0007669"/>
    <property type="project" value="InterPro"/>
</dbReference>
<keyword evidence="1" id="KW-0472">Membrane</keyword>
<feature type="transmembrane region" description="Helical" evidence="1">
    <location>
        <begin position="141"/>
        <end position="161"/>
    </location>
</feature>
<dbReference type="PANTHER" id="PTHR47755:SF1">
    <property type="entry name" value="CELL DIVISION PROTEIN FTSX"/>
    <property type="match status" value="1"/>
</dbReference>
<feature type="non-terminal residue" evidence="2">
    <location>
        <position position="1"/>
    </location>
</feature>
<proteinExistence type="predicted"/>
<dbReference type="InterPro" id="IPR004513">
    <property type="entry name" value="FtsX"/>
</dbReference>
<name>X1KZG0_9ZZZZ</name>
<organism evidence="2">
    <name type="scientific">marine sediment metagenome</name>
    <dbReference type="NCBI Taxonomy" id="412755"/>
    <lineage>
        <taxon>unclassified sequences</taxon>
        <taxon>metagenomes</taxon>
        <taxon>ecological metagenomes</taxon>
    </lineage>
</organism>
<dbReference type="AlphaFoldDB" id="X1KZG0"/>
<evidence type="ECO:0000256" key="1">
    <source>
        <dbReference type="SAM" id="Phobius"/>
    </source>
</evidence>
<evidence type="ECO:0008006" key="3">
    <source>
        <dbReference type="Google" id="ProtNLM"/>
    </source>
</evidence>
<dbReference type="GO" id="GO:0051301">
    <property type="term" value="P:cell division"/>
    <property type="evidence" value="ECO:0007669"/>
    <property type="project" value="InterPro"/>
</dbReference>
<dbReference type="EMBL" id="BARU01037367">
    <property type="protein sequence ID" value="GAH87343.1"/>
    <property type="molecule type" value="Genomic_DNA"/>
</dbReference>
<accession>X1KZG0</accession>
<gene>
    <name evidence="2" type="ORF">S03H2_58243</name>
</gene>
<dbReference type="GO" id="GO:0032153">
    <property type="term" value="C:cell division site"/>
    <property type="evidence" value="ECO:0007669"/>
    <property type="project" value="TreeGrafter"/>
</dbReference>
<sequence length="166" mass="18243">ENPFPASLLIKVKRDIGTIKEIAGEISNYPEIEEVDYGGKGAEELFRATSLFRMVSLILEVTLGLGLLIVASLLFSLTLPKQRIERLKEKGKSIWMIKGSFLGQGILEGLFTSLFALGVLYGIYRLLILRVEGISFMNLEMALGLVSAGLVFGLLGSLFSWSSIKK</sequence>
<feature type="transmembrane region" description="Helical" evidence="1">
    <location>
        <begin position="54"/>
        <end position="79"/>
    </location>
</feature>
<keyword evidence="1" id="KW-1133">Transmembrane helix</keyword>
<protein>
    <recommendedName>
        <fullName evidence="3">ABC3 transporter permease protein domain-containing protein</fullName>
    </recommendedName>
</protein>
<evidence type="ECO:0000313" key="2">
    <source>
        <dbReference type="EMBL" id="GAH87343.1"/>
    </source>
</evidence>
<dbReference type="PANTHER" id="PTHR47755">
    <property type="entry name" value="CELL DIVISION PROTEIN FTSX"/>
    <property type="match status" value="1"/>
</dbReference>
<keyword evidence="1" id="KW-0812">Transmembrane</keyword>
<comment type="caution">
    <text evidence="2">The sequence shown here is derived from an EMBL/GenBank/DDBJ whole genome shotgun (WGS) entry which is preliminary data.</text>
</comment>
<feature type="transmembrane region" description="Helical" evidence="1">
    <location>
        <begin position="100"/>
        <end position="121"/>
    </location>
</feature>